<dbReference type="Proteomes" id="UP000320735">
    <property type="component" value="Unassembled WGS sequence"/>
</dbReference>
<name>A0A5C6B4B2_9PLAN</name>
<sequence length="142" mass="16095">MKCTLYSIRYRAPTPCGKSVDFLSATELSLGVYVFLSHRLNTVETQIFGRDFLDFQTDRLRSHCVIRITSYEVMPLGSRSQVESAGVRGPLDDQCCQIIGLDLAGNMFLDVLVETLDKLVRRQGMVIPDELFQGLNTVRFIR</sequence>
<organism evidence="1 2">
    <name type="scientific">Symmachiella macrocystis</name>
    <dbReference type="NCBI Taxonomy" id="2527985"/>
    <lineage>
        <taxon>Bacteria</taxon>
        <taxon>Pseudomonadati</taxon>
        <taxon>Planctomycetota</taxon>
        <taxon>Planctomycetia</taxon>
        <taxon>Planctomycetales</taxon>
        <taxon>Planctomycetaceae</taxon>
        <taxon>Symmachiella</taxon>
    </lineage>
</organism>
<comment type="caution">
    <text evidence="1">The sequence shown here is derived from an EMBL/GenBank/DDBJ whole genome shotgun (WGS) entry which is preliminary data.</text>
</comment>
<accession>A0A5C6B4B2</accession>
<evidence type="ECO:0000313" key="2">
    <source>
        <dbReference type="Proteomes" id="UP000320735"/>
    </source>
</evidence>
<keyword evidence="2" id="KW-1185">Reference proteome</keyword>
<proteinExistence type="predicted"/>
<protein>
    <submittedName>
        <fullName evidence="1">Uncharacterized protein</fullName>
    </submittedName>
</protein>
<gene>
    <name evidence="1" type="ORF">CA54_49740</name>
</gene>
<reference evidence="1 2" key="1">
    <citation type="submission" date="2019-02" db="EMBL/GenBank/DDBJ databases">
        <title>Deep-cultivation of Planctomycetes and their phenomic and genomic characterization uncovers novel biology.</title>
        <authorList>
            <person name="Wiegand S."/>
            <person name="Jogler M."/>
            <person name="Boedeker C."/>
            <person name="Pinto D."/>
            <person name="Vollmers J."/>
            <person name="Rivas-Marin E."/>
            <person name="Kohn T."/>
            <person name="Peeters S.H."/>
            <person name="Heuer A."/>
            <person name="Rast P."/>
            <person name="Oberbeckmann S."/>
            <person name="Bunk B."/>
            <person name="Jeske O."/>
            <person name="Meyerdierks A."/>
            <person name="Storesund J.E."/>
            <person name="Kallscheuer N."/>
            <person name="Luecker S."/>
            <person name="Lage O.M."/>
            <person name="Pohl T."/>
            <person name="Merkel B.J."/>
            <person name="Hornburger P."/>
            <person name="Mueller R.-W."/>
            <person name="Bruemmer F."/>
            <person name="Labrenz M."/>
            <person name="Spormann A.M."/>
            <person name="Op Den Camp H."/>
            <person name="Overmann J."/>
            <person name="Amann R."/>
            <person name="Jetten M.S.M."/>
            <person name="Mascher T."/>
            <person name="Medema M.H."/>
            <person name="Devos D.P."/>
            <person name="Kaster A.-K."/>
            <person name="Ovreas L."/>
            <person name="Rohde M."/>
            <person name="Galperin M.Y."/>
            <person name="Jogler C."/>
        </authorList>
    </citation>
    <scope>NUCLEOTIDE SEQUENCE [LARGE SCALE GENOMIC DNA]</scope>
    <source>
        <strain evidence="1 2">CA54</strain>
    </source>
</reference>
<evidence type="ECO:0000313" key="1">
    <source>
        <dbReference type="EMBL" id="TWU06577.1"/>
    </source>
</evidence>
<dbReference type="EMBL" id="SJPP01000003">
    <property type="protein sequence ID" value="TWU06577.1"/>
    <property type="molecule type" value="Genomic_DNA"/>
</dbReference>
<dbReference type="AlphaFoldDB" id="A0A5C6B4B2"/>